<accession>J9FMR3</accession>
<feature type="transmembrane region" description="Helical" evidence="1">
    <location>
        <begin position="92"/>
        <end position="112"/>
    </location>
</feature>
<reference evidence="2" key="1">
    <citation type="journal article" date="2012" name="PLoS ONE">
        <title>Gene sets for utilization of primary and secondary nutrition supplies in the distal gut of endangered iberian lynx.</title>
        <authorList>
            <person name="Alcaide M."/>
            <person name="Messina E."/>
            <person name="Richter M."/>
            <person name="Bargiela R."/>
            <person name="Peplies J."/>
            <person name="Huws S.A."/>
            <person name="Newbold C.J."/>
            <person name="Golyshin P.N."/>
            <person name="Simon M.A."/>
            <person name="Lopez G."/>
            <person name="Yakimov M.M."/>
            <person name="Ferrer M."/>
        </authorList>
    </citation>
    <scope>NUCLEOTIDE SEQUENCE</scope>
</reference>
<keyword evidence="1" id="KW-0812">Transmembrane</keyword>
<dbReference type="EMBL" id="AMCI01005648">
    <property type="protein sequence ID" value="EJW95728.1"/>
    <property type="molecule type" value="Genomic_DNA"/>
</dbReference>
<dbReference type="GO" id="GO:0016020">
    <property type="term" value="C:membrane"/>
    <property type="evidence" value="ECO:0007669"/>
    <property type="project" value="InterPro"/>
</dbReference>
<evidence type="ECO:0000313" key="2">
    <source>
        <dbReference type="EMBL" id="EJW95728.1"/>
    </source>
</evidence>
<sequence length="217" mass="24380">MSVSGMALILFLTFHGCMNLVALFSKEGYNMVCEMLGANWYAVAATAGLAALIAIHFIYAIILTLQNRKARGNSRYAVTDKPATVEWASQNMFVLGVVVVLGLLLHLFNFWYNMMFAEIFNGGCAYVADIHAADGYSMIAYTFKNPVFTVLYLIWFVALWFHMTHGFWSAFQTLGWNGKIWFARWRMIGNIYVTVLMLIFVVVALYFALCGGCTATC</sequence>
<keyword evidence="1" id="KW-1133">Transmembrane helix</keyword>
<dbReference type="Gene3D" id="1.20.1300.10">
    <property type="entry name" value="Fumarate reductase/succinate dehydrogenase, transmembrane subunit"/>
    <property type="match status" value="1"/>
</dbReference>
<name>J9FMR3_9ZZZZ</name>
<dbReference type="AlphaFoldDB" id="J9FMR3"/>
<feature type="transmembrane region" description="Helical" evidence="1">
    <location>
        <begin position="147"/>
        <end position="168"/>
    </location>
</feature>
<comment type="caution">
    <text evidence="2">The sequence shown here is derived from an EMBL/GenBank/DDBJ whole genome shotgun (WGS) entry which is preliminary data.</text>
</comment>
<dbReference type="SUPFAM" id="SSF81343">
    <property type="entry name" value="Fumarate reductase respiratory complex transmembrane subunits"/>
    <property type="match status" value="1"/>
</dbReference>
<protein>
    <submittedName>
        <fullName evidence="2">Succinate dehydrogenase (Or fumarate reductase) cytochrome B subunit, b558 family</fullName>
    </submittedName>
</protein>
<dbReference type="CDD" id="cd03498">
    <property type="entry name" value="SQR_TypeB_2_TM"/>
    <property type="match status" value="1"/>
</dbReference>
<evidence type="ECO:0000256" key="1">
    <source>
        <dbReference type="SAM" id="Phobius"/>
    </source>
</evidence>
<feature type="transmembrane region" description="Helical" evidence="1">
    <location>
        <begin position="41"/>
        <end position="65"/>
    </location>
</feature>
<proteinExistence type="predicted"/>
<dbReference type="InterPro" id="IPR011138">
    <property type="entry name" value="Cytochrome_b-558"/>
</dbReference>
<organism evidence="2">
    <name type="scientific">gut metagenome</name>
    <dbReference type="NCBI Taxonomy" id="749906"/>
    <lineage>
        <taxon>unclassified sequences</taxon>
        <taxon>metagenomes</taxon>
        <taxon>organismal metagenomes</taxon>
    </lineage>
</organism>
<gene>
    <name evidence="2" type="ORF">EVA_16166</name>
</gene>
<feature type="transmembrane region" description="Helical" evidence="1">
    <location>
        <begin position="189"/>
        <end position="209"/>
    </location>
</feature>
<dbReference type="NCBIfam" id="TIGR02046">
    <property type="entry name" value="sdhC_b558_fam"/>
    <property type="match status" value="1"/>
</dbReference>
<dbReference type="InterPro" id="IPR034804">
    <property type="entry name" value="SQR/QFR_C/D"/>
</dbReference>
<keyword evidence="1" id="KW-0472">Membrane</keyword>